<feature type="domain" description="Initiator Rep protein WH1" evidence="2">
    <location>
        <begin position="20"/>
        <end position="148"/>
    </location>
</feature>
<dbReference type="Proteomes" id="UP000095488">
    <property type="component" value="Unassembled WGS sequence"/>
</dbReference>
<dbReference type="EMBL" id="CYZR01000002">
    <property type="protein sequence ID" value="CUN56914.1"/>
    <property type="molecule type" value="Genomic_DNA"/>
</dbReference>
<comment type="caution">
    <text evidence="3">The sequence shown here is derived from an EMBL/GenBank/DDBJ whole genome shotgun (WGS) entry which is preliminary data.</text>
</comment>
<name>A0ABM9UN55_SARVE</name>
<accession>A0ABM9UN55</accession>
<evidence type="ECO:0000259" key="2">
    <source>
        <dbReference type="Pfam" id="PF01051"/>
    </source>
</evidence>
<dbReference type="InterPro" id="IPR000525">
    <property type="entry name" value="Initiator_Rep_WH1"/>
</dbReference>
<evidence type="ECO:0000313" key="4">
    <source>
        <dbReference type="Proteomes" id="UP000095488"/>
    </source>
</evidence>
<dbReference type="InterPro" id="IPR036390">
    <property type="entry name" value="WH_DNA-bd_sf"/>
</dbReference>
<dbReference type="Pfam" id="PF21205">
    <property type="entry name" value="Rep3_C"/>
    <property type="match status" value="1"/>
</dbReference>
<dbReference type="RefSeq" id="WP_055257399.1">
    <property type="nucleotide sequence ID" value="NZ_CABIXL010000002.1"/>
</dbReference>
<keyword evidence="4" id="KW-1185">Reference proteome</keyword>
<gene>
    <name evidence="3" type="ORF">ERS852473_00504</name>
</gene>
<protein>
    <submittedName>
        <fullName evidence="3">Protein involved in initiation of plasmid replication</fullName>
    </submittedName>
</protein>
<proteinExistence type="inferred from homology"/>
<dbReference type="Pfam" id="PF01051">
    <property type="entry name" value="Rep3_N"/>
    <property type="match status" value="1"/>
</dbReference>
<organism evidence="3 4">
    <name type="scientific">Sarcina ventriculi</name>
    <name type="common">Clostridium ventriculi</name>
    <dbReference type="NCBI Taxonomy" id="1267"/>
    <lineage>
        <taxon>Bacteria</taxon>
        <taxon>Bacillati</taxon>
        <taxon>Bacillota</taxon>
        <taxon>Clostridia</taxon>
        <taxon>Eubacteriales</taxon>
        <taxon>Clostridiaceae</taxon>
        <taxon>Sarcina</taxon>
    </lineage>
</organism>
<reference evidence="3 4" key="1">
    <citation type="submission" date="2015-09" db="EMBL/GenBank/DDBJ databases">
        <authorList>
            <consortium name="Pathogen Informatics"/>
        </authorList>
    </citation>
    <scope>NUCLEOTIDE SEQUENCE [LARGE SCALE GENOMIC DNA]</scope>
    <source>
        <strain evidence="3 4">2789STDY5834858</strain>
    </source>
</reference>
<evidence type="ECO:0000256" key="1">
    <source>
        <dbReference type="ARBA" id="ARBA00038283"/>
    </source>
</evidence>
<evidence type="ECO:0000313" key="3">
    <source>
        <dbReference type="EMBL" id="CUN56914.1"/>
    </source>
</evidence>
<sequence>MSLYDLSFSFLKSDFTICNSIKIDKIQKEFLNLLILSVNKDDSKTSYKFKLDKLANYLGLSKEKCCKVVKSLLQIYIEMKSISDKSYLCFNILSSVFFNIDDNYIEVAFYENIKPFYLKLRKLFELGNATELLNLNSKNSIKMYEILKPAKTNKIYNIKIERLKELLHLNNEYKLYADFKRKVLLYAQQMLKQKTDIYFEFEEIKIGKKVDSLNIIIFENIYNVKDANNNKICVDSIKLALKNIIIS</sequence>
<dbReference type="SUPFAM" id="SSF46785">
    <property type="entry name" value="Winged helix' DNA-binding domain"/>
    <property type="match status" value="2"/>
</dbReference>
<dbReference type="Gene3D" id="1.10.10.10">
    <property type="entry name" value="Winged helix-like DNA-binding domain superfamily/Winged helix DNA-binding domain"/>
    <property type="match status" value="2"/>
</dbReference>
<comment type="similarity">
    <text evidence="1">Belongs to the initiator RepB protein family.</text>
</comment>
<dbReference type="InterPro" id="IPR036388">
    <property type="entry name" value="WH-like_DNA-bd_sf"/>
</dbReference>